<accession>A0A5Q2N3F7</accession>
<protein>
    <submittedName>
        <fullName evidence="1">Uncharacterized protein</fullName>
    </submittedName>
</protein>
<evidence type="ECO:0000313" key="2">
    <source>
        <dbReference type="Proteomes" id="UP000366051"/>
    </source>
</evidence>
<sequence length="57" mass="6538">MYTQRRVYDQMMRAQQSVTSAIQSIAQAIDQENVGESRLNEARANLQSVTVLLPRRD</sequence>
<dbReference type="EMBL" id="CP045875">
    <property type="protein sequence ID" value="QGG48841.1"/>
    <property type="molecule type" value="Genomic_DNA"/>
</dbReference>
<proteinExistence type="predicted"/>
<dbReference type="Proteomes" id="UP000366051">
    <property type="component" value="Chromosome"/>
</dbReference>
<name>A0A5Q2N3F7_9FIRM</name>
<dbReference type="AlphaFoldDB" id="A0A5Q2N3F7"/>
<dbReference type="KEGG" id="hcv:FTV88_2752"/>
<organism evidence="1 2">
    <name type="scientific">Heliorestis convoluta</name>
    <dbReference type="NCBI Taxonomy" id="356322"/>
    <lineage>
        <taxon>Bacteria</taxon>
        <taxon>Bacillati</taxon>
        <taxon>Bacillota</taxon>
        <taxon>Clostridia</taxon>
        <taxon>Eubacteriales</taxon>
        <taxon>Heliobacteriaceae</taxon>
        <taxon>Heliorestis</taxon>
    </lineage>
</organism>
<gene>
    <name evidence="1" type="ORF">FTV88_2752</name>
</gene>
<evidence type="ECO:0000313" key="1">
    <source>
        <dbReference type="EMBL" id="QGG48841.1"/>
    </source>
</evidence>
<reference evidence="2" key="1">
    <citation type="submission" date="2019-11" db="EMBL/GenBank/DDBJ databases">
        <title>Genome sequence of Heliorestis convoluta strain HH, an alkaliphilic and minimalistic phototrophic bacterium from a soda lake in Egypt.</title>
        <authorList>
            <person name="Dewey E.D."/>
            <person name="Stokes L.M."/>
            <person name="Burchell B.M."/>
            <person name="Shaffer K.N."/>
            <person name="Huntington A.M."/>
            <person name="Baker J.M."/>
            <person name="Nadendla S."/>
            <person name="Giglio M.G."/>
            <person name="Touchman J.W."/>
            <person name="Blankenship R.E."/>
            <person name="Madigan M.T."/>
            <person name="Sattley W.M."/>
        </authorList>
    </citation>
    <scope>NUCLEOTIDE SEQUENCE [LARGE SCALE GENOMIC DNA]</scope>
    <source>
        <strain evidence="2">HH</strain>
    </source>
</reference>
<keyword evidence="2" id="KW-1185">Reference proteome</keyword>